<dbReference type="GO" id="GO:0010945">
    <property type="term" value="F:coenzyme A diphosphatase activity"/>
    <property type="evidence" value="ECO:0007669"/>
    <property type="project" value="InterPro"/>
</dbReference>
<gene>
    <name evidence="8" type="ORF">SAMN05444377_1163</name>
</gene>
<evidence type="ECO:0000256" key="5">
    <source>
        <dbReference type="ARBA" id="ARBA00022842"/>
    </source>
</evidence>
<evidence type="ECO:0000256" key="4">
    <source>
        <dbReference type="ARBA" id="ARBA00022801"/>
    </source>
</evidence>
<evidence type="ECO:0000259" key="7">
    <source>
        <dbReference type="PROSITE" id="PS51462"/>
    </source>
</evidence>
<proteinExistence type="predicted"/>
<dbReference type="CDD" id="cd03426">
    <property type="entry name" value="NUDIX_CoAse_Nudt7"/>
    <property type="match status" value="1"/>
</dbReference>
<dbReference type="Pfam" id="PF00293">
    <property type="entry name" value="NUDIX"/>
    <property type="match status" value="1"/>
</dbReference>
<evidence type="ECO:0000256" key="1">
    <source>
        <dbReference type="ARBA" id="ARBA00001936"/>
    </source>
</evidence>
<evidence type="ECO:0000313" key="8">
    <source>
        <dbReference type="EMBL" id="SHF69138.1"/>
    </source>
</evidence>
<dbReference type="STRING" id="1124188.SAMN05444377_1163"/>
<keyword evidence="4" id="KW-0378">Hydrolase</keyword>
<feature type="domain" description="Nudix hydrolase" evidence="7">
    <location>
        <begin position="45"/>
        <end position="186"/>
    </location>
</feature>
<reference evidence="8 9" key="1">
    <citation type="submission" date="2016-11" db="EMBL/GenBank/DDBJ databases">
        <authorList>
            <person name="Jaros S."/>
            <person name="Januszkiewicz K."/>
            <person name="Wedrychowicz H."/>
        </authorList>
    </citation>
    <scope>NUCLEOTIDE SEQUENCE [LARGE SCALE GENOMIC DNA]</scope>
    <source>
        <strain evidence="8 9">DSM 25660</strain>
    </source>
</reference>
<dbReference type="InterPro" id="IPR045121">
    <property type="entry name" value="CoAse"/>
</dbReference>
<name>A0A1M5DQ28_9FLAO</name>
<dbReference type="RefSeq" id="WP_073364753.1">
    <property type="nucleotide sequence ID" value="NZ_FQVQ01000016.1"/>
</dbReference>
<sequence length="213" mass="23881">MTFTTFQALLPLLQQLPLPALSAHAKVVPEERRRALYAGNIPDNARQAAVLIYLYPIEAVMHAVFIRRNEYPGVHSGQIAFPGGKVETEDVSLWHTALREAQEEVGIIPEHVSLIKPITSVYIPPSNFQVFPFLAYGHERPQFVLQLEEVSEILEFPLSHLLEDANVTTMRLATSYSKSIEVPAFQIENQIIWGATAMMVSELKDSFKALLSV</sequence>
<evidence type="ECO:0000256" key="3">
    <source>
        <dbReference type="ARBA" id="ARBA00022723"/>
    </source>
</evidence>
<dbReference type="EMBL" id="FQVQ01000016">
    <property type="protein sequence ID" value="SHF69138.1"/>
    <property type="molecule type" value="Genomic_DNA"/>
</dbReference>
<dbReference type="InterPro" id="IPR000086">
    <property type="entry name" value="NUDIX_hydrolase_dom"/>
</dbReference>
<comment type="cofactor">
    <cofactor evidence="1">
        <name>Mn(2+)</name>
        <dbReference type="ChEBI" id="CHEBI:29035"/>
    </cofactor>
</comment>
<dbReference type="InterPro" id="IPR015797">
    <property type="entry name" value="NUDIX_hydrolase-like_dom_sf"/>
</dbReference>
<keyword evidence="5" id="KW-0460">Magnesium</keyword>
<comment type="cofactor">
    <cofactor evidence="2">
        <name>Mg(2+)</name>
        <dbReference type="ChEBI" id="CHEBI:18420"/>
    </cofactor>
</comment>
<protein>
    <submittedName>
        <fullName evidence="8">8-oxo-dGTP pyrophosphatase MutT, NUDIX family</fullName>
    </submittedName>
</protein>
<keyword evidence="9" id="KW-1185">Reference proteome</keyword>
<evidence type="ECO:0000313" key="9">
    <source>
        <dbReference type="Proteomes" id="UP000184147"/>
    </source>
</evidence>
<dbReference type="GO" id="GO:0046872">
    <property type="term" value="F:metal ion binding"/>
    <property type="evidence" value="ECO:0007669"/>
    <property type="project" value="UniProtKB-KW"/>
</dbReference>
<keyword evidence="6" id="KW-0464">Manganese</keyword>
<dbReference type="PANTHER" id="PTHR12992">
    <property type="entry name" value="NUDIX HYDROLASE"/>
    <property type="match status" value="1"/>
</dbReference>
<dbReference type="OrthoDB" id="9802805at2"/>
<organism evidence="8 9">
    <name type="scientific">Flavobacterium fontis</name>
    <dbReference type="NCBI Taxonomy" id="1124188"/>
    <lineage>
        <taxon>Bacteria</taxon>
        <taxon>Pseudomonadati</taxon>
        <taxon>Bacteroidota</taxon>
        <taxon>Flavobacteriia</taxon>
        <taxon>Flavobacteriales</taxon>
        <taxon>Flavobacteriaceae</taxon>
        <taxon>Flavobacterium</taxon>
    </lineage>
</organism>
<accession>A0A1M5DQ28</accession>
<dbReference type="AlphaFoldDB" id="A0A1M5DQ28"/>
<dbReference type="SUPFAM" id="SSF55811">
    <property type="entry name" value="Nudix"/>
    <property type="match status" value="1"/>
</dbReference>
<evidence type="ECO:0000256" key="2">
    <source>
        <dbReference type="ARBA" id="ARBA00001946"/>
    </source>
</evidence>
<evidence type="ECO:0000256" key="6">
    <source>
        <dbReference type="ARBA" id="ARBA00023211"/>
    </source>
</evidence>
<keyword evidence="3" id="KW-0479">Metal-binding</keyword>
<dbReference type="Gene3D" id="3.90.79.10">
    <property type="entry name" value="Nucleoside Triphosphate Pyrophosphohydrolase"/>
    <property type="match status" value="1"/>
</dbReference>
<dbReference type="PANTHER" id="PTHR12992:SF11">
    <property type="entry name" value="MITOCHONDRIAL COENZYME A DIPHOSPHATASE NUDT8"/>
    <property type="match status" value="1"/>
</dbReference>
<dbReference type="Proteomes" id="UP000184147">
    <property type="component" value="Unassembled WGS sequence"/>
</dbReference>
<dbReference type="PROSITE" id="PS51462">
    <property type="entry name" value="NUDIX"/>
    <property type="match status" value="1"/>
</dbReference>